<evidence type="ECO:0000313" key="2">
    <source>
        <dbReference type="Proteomes" id="UP001381003"/>
    </source>
</evidence>
<evidence type="ECO:0000313" key="1">
    <source>
        <dbReference type="EMBL" id="WWF05077.1"/>
    </source>
</evidence>
<organism evidence="1 2">
    <name type="scientific">Janibacter terrae</name>
    <dbReference type="NCBI Taxonomy" id="103817"/>
    <lineage>
        <taxon>Bacteria</taxon>
        <taxon>Bacillati</taxon>
        <taxon>Actinomycetota</taxon>
        <taxon>Actinomycetes</taxon>
        <taxon>Micrococcales</taxon>
        <taxon>Intrasporangiaceae</taxon>
        <taxon>Janibacter</taxon>
    </lineage>
</organism>
<name>A0ABZ2FCN9_9MICO</name>
<dbReference type="RefSeq" id="WP_338538173.1">
    <property type="nucleotide sequence ID" value="NZ_CP104874.1"/>
</dbReference>
<dbReference type="EMBL" id="CP104874">
    <property type="protein sequence ID" value="WWF05077.1"/>
    <property type="molecule type" value="Genomic_DNA"/>
</dbReference>
<gene>
    <name evidence="1" type="ORF">N5P18_15650</name>
</gene>
<sequence>MNREQRRRAARRAADAHQVAVGYQCPDCNAETQLVEDQRGVFILRVAHDDTCPAYKAMIRSTP</sequence>
<reference evidence="1 2" key="1">
    <citation type="submission" date="2022-09" db="EMBL/GenBank/DDBJ databases">
        <title>Complete genome sequence of Janibacter terrae strain COS04-44, PCL-degrading bacteria isolated from oil spilled coast.</title>
        <authorList>
            <person name="Park H."/>
            <person name="Kim J.Y."/>
            <person name="An S.H."/>
            <person name="Lee C.M."/>
            <person name="Weon H.-Y."/>
        </authorList>
    </citation>
    <scope>NUCLEOTIDE SEQUENCE [LARGE SCALE GENOMIC DNA]</scope>
    <source>
        <strain evidence="1 2">COS04-44</strain>
    </source>
</reference>
<keyword evidence="2" id="KW-1185">Reference proteome</keyword>
<dbReference type="Proteomes" id="UP001381003">
    <property type="component" value="Chromosome"/>
</dbReference>
<protein>
    <recommendedName>
        <fullName evidence="3">Small CPxCG-related zinc finger protein</fullName>
    </recommendedName>
</protein>
<evidence type="ECO:0008006" key="3">
    <source>
        <dbReference type="Google" id="ProtNLM"/>
    </source>
</evidence>
<proteinExistence type="predicted"/>
<accession>A0ABZ2FCN9</accession>